<organism evidence="3 4">
    <name type="scientific">Sciurus vulgaris</name>
    <name type="common">Eurasian red squirrel</name>
    <dbReference type="NCBI Taxonomy" id="55149"/>
    <lineage>
        <taxon>Eukaryota</taxon>
        <taxon>Metazoa</taxon>
        <taxon>Chordata</taxon>
        <taxon>Craniata</taxon>
        <taxon>Vertebrata</taxon>
        <taxon>Euteleostomi</taxon>
        <taxon>Mammalia</taxon>
        <taxon>Eutheria</taxon>
        <taxon>Euarchontoglires</taxon>
        <taxon>Glires</taxon>
        <taxon>Rodentia</taxon>
        <taxon>Sciuromorpha</taxon>
        <taxon>Sciuridae</taxon>
        <taxon>Sciurinae</taxon>
        <taxon>Sciurini</taxon>
        <taxon>Sciurus</taxon>
    </lineage>
</organism>
<dbReference type="Pfam" id="PF01352">
    <property type="entry name" value="KRAB"/>
    <property type="match status" value="1"/>
</dbReference>
<dbReference type="InterPro" id="IPR050169">
    <property type="entry name" value="Krueppel_C2H2_ZnF"/>
</dbReference>
<protein>
    <recommendedName>
        <fullName evidence="2">KRAB domain-containing protein</fullName>
    </recommendedName>
</protein>
<dbReference type="AlphaFoldDB" id="A0A8D2AIG1"/>
<evidence type="ECO:0000259" key="2">
    <source>
        <dbReference type="PROSITE" id="PS50805"/>
    </source>
</evidence>
<dbReference type="PANTHER" id="PTHR23232">
    <property type="entry name" value="KRAB DOMAIN C2H2 ZINC FINGER"/>
    <property type="match status" value="1"/>
</dbReference>
<dbReference type="GO" id="GO:0006355">
    <property type="term" value="P:regulation of DNA-templated transcription"/>
    <property type="evidence" value="ECO:0007669"/>
    <property type="project" value="InterPro"/>
</dbReference>
<dbReference type="Gene3D" id="6.10.140.140">
    <property type="match status" value="1"/>
</dbReference>
<dbReference type="SUPFAM" id="SSF109640">
    <property type="entry name" value="KRAB domain (Kruppel-associated box)"/>
    <property type="match status" value="1"/>
</dbReference>
<reference evidence="3" key="2">
    <citation type="submission" date="2025-09" db="UniProtKB">
        <authorList>
            <consortium name="Ensembl"/>
        </authorList>
    </citation>
    <scope>IDENTIFICATION</scope>
</reference>
<dbReference type="Proteomes" id="UP000694564">
    <property type="component" value="Chromosome 2"/>
</dbReference>
<evidence type="ECO:0000313" key="4">
    <source>
        <dbReference type="Proteomes" id="UP000694564"/>
    </source>
</evidence>
<feature type="compositionally biased region" description="Basic and acidic residues" evidence="1">
    <location>
        <begin position="189"/>
        <end position="203"/>
    </location>
</feature>
<keyword evidence="4" id="KW-1185">Reference proteome</keyword>
<evidence type="ECO:0000256" key="1">
    <source>
        <dbReference type="SAM" id="MobiDB-lite"/>
    </source>
</evidence>
<dbReference type="Ensembl" id="ENSSVLT00005000220.1">
    <property type="protein sequence ID" value="ENSSVLP00005000185.1"/>
    <property type="gene ID" value="ENSSVLG00005000184.1"/>
</dbReference>
<accession>A0A8D2AIG1</accession>
<dbReference type="GeneTree" id="ENSGT00940000161925"/>
<evidence type="ECO:0000313" key="3">
    <source>
        <dbReference type="Ensembl" id="ENSSVLP00005000185.1"/>
    </source>
</evidence>
<proteinExistence type="predicted"/>
<dbReference type="SMART" id="SM00349">
    <property type="entry name" value="KRAB"/>
    <property type="match status" value="1"/>
</dbReference>
<name>A0A8D2AIG1_SCIVU</name>
<dbReference type="InterPro" id="IPR036051">
    <property type="entry name" value="KRAB_dom_sf"/>
</dbReference>
<reference evidence="3" key="1">
    <citation type="submission" date="2025-08" db="UniProtKB">
        <authorList>
            <consortium name="Ensembl"/>
        </authorList>
    </citation>
    <scope>IDENTIFICATION</scope>
</reference>
<dbReference type="PANTHER" id="PTHR23232:SF157">
    <property type="entry name" value="ZINC FINGER PROTEIN 525"/>
    <property type="match status" value="1"/>
</dbReference>
<sequence>MEGGGDPVLGPPTPMSKDLVTFGNVSVSFTQEEWEWLNPTQRTLYRRVMLENYRTLVSLGIYFSKPDVISLLEQGKEPWMAKKEGTRGTCPDWEHLFKNSDFSSKQDVYQVSAKVVTMGRSHLTQSLVCPNLKDCESEGWFKNKVGSQEILSNQLITTHEEILPEDQSNEYNRSWETFNLDARLDSHQRFPTKERVHKCEPQKRSYPKKNLLK</sequence>
<feature type="domain" description="KRAB" evidence="2">
    <location>
        <begin position="20"/>
        <end position="91"/>
    </location>
</feature>
<dbReference type="PROSITE" id="PS50805">
    <property type="entry name" value="KRAB"/>
    <property type="match status" value="1"/>
</dbReference>
<feature type="region of interest" description="Disordered" evidence="1">
    <location>
        <begin position="189"/>
        <end position="213"/>
    </location>
</feature>
<dbReference type="CDD" id="cd07765">
    <property type="entry name" value="KRAB_A-box"/>
    <property type="match status" value="1"/>
</dbReference>
<dbReference type="InterPro" id="IPR001909">
    <property type="entry name" value="KRAB"/>
</dbReference>